<dbReference type="SMART" id="SM01163">
    <property type="entry name" value="DUF1785"/>
    <property type="match status" value="1"/>
</dbReference>
<dbReference type="Pfam" id="PF08699">
    <property type="entry name" value="ArgoL1"/>
    <property type="match status" value="1"/>
</dbReference>
<gene>
    <name evidence="5" type="ORF">AMS68_005738</name>
</gene>
<accession>A0A6H0XZX7</accession>
<dbReference type="PANTHER" id="PTHR22891">
    <property type="entry name" value="EUKARYOTIC TRANSLATION INITIATION FACTOR 2C"/>
    <property type="match status" value="1"/>
</dbReference>
<reference evidence="5 6" key="1">
    <citation type="journal article" date="2016" name="Sci. Rep.">
        <title>Peltaster fructicola genome reveals evolution from an invasive phytopathogen to an ectophytic parasite.</title>
        <authorList>
            <person name="Xu C."/>
            <person name="Chen H."/>
            <person name="Gleason M.L."/>
            <person name="Xu J.R."/>
            <person name="Liu H."/>
            <person name="Zhang R."/>
            <person name="Sun G."/>
        </authorList>
    </citation>
    <scope>NUCLEOTIDE SEQUENCE [LARGE SCALE GENOMIC DNA]</scope>
    <source>
        <strain evidence="5 6">LNHT1506</strain>
    </source>
</reference>
<feature type="compositionally biased region" description="Basic residues" evidence="2">
    <location>
        <begin position="1"/>
        <end position="15"/>
    </location>
</feature>
<feature type="compositionally biased region" description="Polar residues" evidence="2">
    <location>
        <begin position="919"/>
        <end position="935"/>
    </location>
</feature>
<evidence type="ECO:0000313" key="6">
    <source>
        <dbReference type="Proteomes" id="UP000503462"/>
    </source>
</evidence>
<feature type="domain" description="Piwi" evidence="4">
    <location>
        <begin position="612"/>
        <end position="908"/>
    </location>
</feature>
<dbReference type="CDD" id="cd04657">
    <property type="entry name" value="Piwi_ago-like"/>
    <property type="match status" value="1"/>
</dbReference>
<feature type="compositionally biased region" description="Low complexity" evidence="2">
    <location>
        <begin position="16"/>
        <end position="40"/>
    </location>
</feature>
<dbReference type="PROSITE" id="PS50822">
    <property type="entry name" value="PIWI"/>
    <property type="match status" value="1"/>
</dbReference>
<dbReference type="Pfam" id="PF16487">
    <property type="entry name" value="ArgoMid"/>
    <property type="match status" value="1"/>
</dbReference>
<protein>
    <recommendedName>
        <fullName evidence="7">Piwi domain-containing protein</fullName>
    </recommendedName>
</protein>
<dbReference type="OrthoDB" id="10252740at2759"/>
<name>A0A6H0XZX7_9PEZI</name>
<feature type="compositionally biased region" description="Basic and acidic residues" evidence="2">
    <location>
        <begin position="61"/>
        <end position="73"/>
    </location>
</feature>
<dbReference type="Pfam" id="PF16486">
    <property type="entry name" value="ArgoN"/>
    <property type="match status" value="1"/>
</dbReference>
<evidence type="ECO:0000259" key="3">
    <source>
        <dbReference type="PROSITE" id="PS50821"/>
    </source>
</evidence>
<dbReference type="CDD" id="cd02846">
    <property type="entry name" value="PAZ_argonaute_like"/>
    <property type="match status" value="1"/>
</dbReference>
<evidence type="ECO:0008006" key="7">
    <source>
        <dbReference type="Google" id="ProtNLM"/>
    </source>
</evidence>
<dbReference type="PROSITE" id="PS50821">
    <property type="entry name" value="PAZ"/>
    <property type="match status" value="1"/>
</dbReference>
<dbReference type="InterPro" id="IPR012337">
    <property type="entry name" value="RNaseH-like_sf"/>
</dbReference>
<dbReference type="InterPro" id="IPR003100">
    <property type="entry name" value="PAZ_dom"/>
</dbReference>
<dbReference type="SMART" id="SM00950">
    <property type="entry name" value="Piwi"/>
    <property type="match status" value="1"/>
</dbReference>
<comment type="similarity">
    <text evidence="1">Belongs to the argonaute family.</text>
</comment>
<sequence length="956" mass="105179">MGGQAKKKVSKHQHSSKSSQGNTSHASSSSSGKDSSAPRSTKSNNSISRLDGPNSPPAKSPESKSPKSPEGEKSPPQTTTGSRGLTFRNKNIDLGSNDWSIVQGLSVEHLPSRPKSLSKLGQETKIGLNTFNVTAYPSVSVYQYDIQIGNGSEKRGVIENVWKSKPVKDAIGQVIFDGDRLAWGLKPIEKEIRTTVDLDREHGRTPKPGKNNIFRVVIRQSTKIKFDVLKAWLEGRTSFDVKCLEAINCLDHILREHPASRLQAVKRAFFPRTGGAVELGGGLHAVKGAYQSMRPVLGPQGPVLSINVDVANGIFFQSLPLINIILAMTNCRDPNDLERLCRQQGPEGRISHDIKRLKKKRVIATHRKGEEDEYVIDKFDFRGAKNVKFVLQDKKQVSVFNYFQQQYSKRINYPDLPLIKTPKGSYMPIEMVKMKPNQVSRYKLDEKQTANMIKFAVTPPSERWAAVEAGLRTLNWAADPVLNAFGLKVSTSRTVVPARVLPAPKVVFGAGGTANPGTSGRWDLKGKKFLTSNTAPLKSWGVMVISGSRGGKPDKSVIENFIKAFVNAYIAHGGKVETKQPPMLLSTGTDVPAWVTTAWNTIGGQFQARPQMIMFILPDKSADVYNRIKRSMDCRFGAVSQCVQYSHAQKAAPQYLSNVLMKFNAKLGGTTCRAVGPKSGGSSGLFSVPTVIIGADVSHAAPGSQASSCAAMTVAMDQLGVQYAAAVESNGYRQEMITEANIKKHLTPMLQHWCSNVNAGRMPQRVIYIRDGVSEGQFNSVLEQEVRYIKSIFDGVAPSTKIQYVVIIAGKRHHIRFFPQNGDRNGNPFPGTLVETGATHPFENDFYLCAHAAIKGTARPVHYQVIRNDAGMSNDEIYTLLYEHSYQYLRATTPVSIHPAVYYAHLASNRGICHDPKYGSNTDDSSGQQTNTQQPVFEPYLPMPNDGGIRLVPWFI</sequence>
<dbReference type="GO" id="GO:0003723">
    <property type="term" value="F:RNA binding"/>
    <property type="evidence" value="ECO:0007669"/>
    <property type="project" value="InterPro"/>
</dbReference>
<dbReference type="InterPro" id="IPR045246">
    <property type="entry name" value="Piwi_ago-like"/>
</dbReference>
<dbReference type="Gene3D" id="3.40.50.2300">
    <property type="match status" value="1"/>
</dbReference>
<evidence type="ECO:0000256" key="2">
    <source>
        <dbReference type="SAM" id="MobiDB-lite"/>
    </source>
</evidence>
<dbReference type="EMBL" id="CP051142">
    <property type="protein sequence ID" value="QIX00221.1"/>
    <property type="molecule type" value="Genomic_DNA"/>
</dbReference>
<dbReference type="InterPro" id="IPR036397">
    <property type="entry name" value="RNaseH_sf"/>
</dbReference>
<dbReference type="InterPro" id="IPR014811">
    <property type="entry name" value="ArgoL1"/>
</dbReference>
<dbReference type="SMART" id="SM00949">
    <property type="entry name" value="PAZ"/>
    <property type="match status" value="1"/>
</dbReference>
<dbReference type="Gene3D" id="3.30.420.10">
    <property type="entry name" value="Ribonuclease H-like superfamily/Ribonuclease H"/>
    <property type="match status" value="1"/>
</dbReference>
<evidence type="ECO:0000313" key="5">
    <source>
        <dbReference type="EMBL" id="QIX00221.1"/>
    </source>
</evidence>
<dbReference type="InterPro" id="IPR032474">
    <property type="entry name" value="Argonaute_N"/>
</dbReference>
<dbReference type="InterPro" id="IPR032473">
    <property type="entry name" value="Argonaute_Mid_dom"/>
</dbReference>
<dbReference type="InterPro" id="IPR003165">
    <property type="entry name" value="Piwi"/>
</dbReference>
<feature type="region of interest" description="Disordered" evidence="2">
    <location>
        <begin position="915"/>
        <end position="939"/>
    </location>
</feature>
<proteinExistence type="inferred from homology"/>
<dbReference type="Pfam" id="PF02170">
    <property type="entry name" value="PAZ"/>
    <property type="match status" value="1"/>
</dbReference>
<evidence type="ECO:0000256" key="1">
    <source>
        <dbReference type="RuleBase" id="RU361178"/>
    </source>
</evidence>
<dbReference type="Pfam" id="PF02171">
    <property type="entry name" value="Piwi"/>
    <property type="match status" value="1"/>
</dbReference>
<feature type="region of interest" description="Disordered" evidence="2">
    <location>
        <begin position="1"/>
        <end position="91"/>
    </location>
</feature>
<dbReference type="AlphaFoldDB" id="A0A6H0XZX7"/>
<dbReference type="SUPFAM" id="SSF53098">
    <property type="entry name" value="Ribonuclease H-like"/>
    <property type="match status" value="1"/>
</dbReference>
<evidence type="ECO:0000259" key="4">
    <source>
        <dbReference type="PROSITE" id="PS50822"/>
    </source>
</evidence>
<dbReference type="Gene3D" id="2.170.260.10">
    <property type="entry name" value="paz domain"/>
    <property type="match status" value="1"/>
</dbReference>
<dbReference type="Proteomes" id="UP000503462">
    <property type="component" value="Chromosome 4"/>
</dbReference>
<keyword evidence="6" id="KW-1185">Reference proteome</keyword>
<organism evidence="5 6">
    <name type="scientific">Peltaster fructicola</name>
    <dbReference type="NCBI Taxonomy" id="286661"/>
    <lineage>
        <taxon>Eukaryota</taxon>
        <taxon>Fungi</taxon>
        <taxon>Dikarya</taxon>
        <taxon>Ascomycota</taxon>
        <taxon>Pezizomycotina</taxon>
        <taxon>Dothideomycetes</taxon>
        <taxon>Dothideomycetes incertae sedis</taxon>
        <taxon>Peltaster</taxon>
    </lineage>
</organism>
<dbReference type="SUPFAM" id="SSF101690">
    <property type="entry name" value="PAZ domain"/>
    <property type="match status" value="1"/>
</dbReference>
<dbReference type="InterPro" id="IPR032472">
    <property type="entry name" value="ArgoL2"/>
</dbReference>
<dbReference type="Pfam" id="PF16488">
    <property type="entry name" value="ArgoL2"/>
    <property type="match status" value="1"/>
</dbReference>
<dbReference type="InterPro" id="IPR036085">
    <property type="entry name" value="PAZ_dom_sf"/>
</dbReference>
<feature type="domain" description="PAZ" evidence="3">
    <location>
        <begin position="320"/>
        <end position="436"/>
    </location>
</feature>